<evidence type="ECO:0000259" key="2">
    <source>
        <dbReference type="Pfam" id="PF00501"/>
    </source>
</evidence>
<accession>A0A2W5SYG4</accession>
<dbReference type="InterPro" id="IPR000873">
    <property type="entry name" value="AMP-dep_synth/lig_dom"/>
</dbReference>
<dbReference type="InterPro" id="IPR020845">
    <property type="entry name" value="AMP-binding_CS"/>
</dbReference>
<reference evidence="3 4" key="1">
    <citation type="submission" date="2017-08" db="EMBL/GenBank/DDBJ databases">
        <title>Infants hospitalized years apart are colonized by the same room-sourced microbial strains.</title>
        <authorList>
            <person name="Brooks B."/>
            <person name="Olm M.R."/>
            <person name="Firek B.A."/>
            <person name="Baker R."/>
            <person name="Thomas B.C."/>
            <person name="Morowitz M.J."/>
            <person name="Banfield J.F."/>
        </authorList>
    </citation>
    <scope>NUCLEOTIDE SEQUENCE [LARGE SCALE GENOMIC DNA]</scope>
    <source>
        <strain evidence="3">S2_003_000_R1_3</strain>
    </source>
</reference>
<dbReference type="Gene3D" id="3.40.50.12780">
    <property type="entry name" value="N-terminal domain of ligase-like"/>
    <property type="match status" value="1"/>
</dbReference>
<dbReference type="Gene3D" id="3.30.300.30">
    <property type="match status" value="1"/>
</dbReference>
<name>A0A2W5SYG4_9CORY</name>
<comment type="caution">
    <text evidence="3">The sequence shown here is derived from an EMBL/GenBank/DDBJ whole genome shotgun (WGS) entry which is preliminary data.</text>
</comment>
<dbReference type="InterPro" id="IPR045851">
    <property type="entry name" value="AMP-bd_C_sf"/>
</dbReference>
<proteinExistence type="inferred from homology"/>
<dbReference type="RefSeq" id="WP_303734372.1">
    <property type="nucleotide sequence ID" value="NZ_CAKZHK010000010.1"/>
</dbReference>
<dbReference type="PANTHER" id="PTHR22754">
    <property type="entry name" value="DISCO-INTERACTING PROTEIN 2 DIP2 -RELATED"/>
    <property type="match status" value="1"/>
</dbReference>
<dbReference type="PROSITE" id="PS00455">
    <property type="entry name" value="AMP_BINDING"/>
    <property type="match status" value="1"/>
</dbReference>
<dbReference type="PANTHER" id="PTHR22754:SF32">
    <property type="entry name" value="DISCO-INTERACTING PROTEIN 2"/>
    <property type="match status" value="1"/>
</dbReference>
<gene>
    <name evidence="3" type="ORF">DI525_03280</name>
</gene>
<feature type="domain" description="AMP-dependent synthetase/ligase" evidence="2">
    <location>
        <begin position="15"/>
        <end position="396"/>
    </location>
</feature>
<evidence type="ECO:0000313" key="4">
    <source>
        <dbReference type="Proteomes" id="UP000249432"/>
    </source>
</evidence>
<dbReference type="GO" id="GO:0005886">
    <property type="term" value="C:plasma membrane"/>
    <property type="evidence" value="ECO:0007669"/>
    <property type="project" value="TreeGrafter"/>
</dbReference>
<dbReference type="GO" id="GO:0006633">
    <property type="term" value="P:fatty acid biosynthetic process"/>
    <property type="evidence" value="ECO:0007669"/>
    <property type="project" value="TreeGrafter"/>
</dbReference>
<protein>
    <recommendedName>
        <fullName evidence="2">AMP-dependent synthetase/ligase domain-containing protein</fullName>
    </recommendedName>
</protein>
<sequence length="534" mass="58130">MSERFIDTIIKRAHEETEGITFLDSAGETTLTYGALCRTAQEWAGSLMNRGVRQGSHVVLQIVDNKALVPAFWAALWIGAIPVPMPPARSPEDNAKLVRVIGLLDNPVVLSDHVDAFTPKVQQITIDTASLSQDSSGEAFLPEPADVSAEDTRIIQFSSGSTGSPKGIIVTESVIVRGLEAIVPRRPAKVKNSMLTWLPLTHNLSLLGFHVYAILQNYSQVLMPTASFVANPLSWLRAINDYRPTVTACVNFAFRHLLRYIAMHQSELEGIDLSSVHKILCGSEPIDPELAAKVQSELHKYGLRTNAINAGYGLSEACLLVSVSDIYELLHVIYLNRSELLPGNKLAEVEPTDGSPFVSVGHEAPGITVSIRDDEGQDLGNEVIGEIYISGPSVTSKVLTDNGVQDQPFTDDGALATGDIGVLHKDELYVVGRRKDIIFIGGKNYYSNDLESLLEKNTGIQCAVLGAMDPKTKTEAVYVFGVRKEGLAEKAGTARLKQTAMQQLAIPIHHVAWVDELPTTPNGKICRHRLEATI</sequence>
<dbReference type="Proteomes" id="UP000249432">
    <property type="component" value="Unassembled WGS sequence"/>
</dbReference>
<dbReference type="EMBL" id="QFRA01000005">
    <property type="protein sequence ID" value="PZR05683.1"/>
    <property type="molecule type" value="Genomic_DNA"/>
</dbReference>
<dbReference type="AlphaFoldDB" id="A0A2W5SYG4"/>
<evidence type="ECO:0000256" key="1">
    <source>
        <dbReference type="ARBA" id="ARBA00006432"/>
    </source>
</evidence>
<organism evidence="3 4">
    <name type="scientific">Corynebacterium kroppenstedtii</name>
    <dbReference type="NCBI Taxonomy" id="161879"/>
    <lineage>
        <taxon>Bacteria</taxon>
        <taxon>Bacillati</taxon>
        <taxon>Actinomycetota</taxon>
        <taxon>Actinomycetes</taxon>
        <taxon>Mycobacteriales</taxon>
        <taxon>Corynebacteriaceae</taxon>
        <taxon>Corynebacterium</taxon>
    </lineage>
</organism>
<dbReference type="GO" id="GO:0070566">
    <property type="term" value="F:adenylyltransferase activity"/>
    <property type="evidence" value="ECO:0007669"/>
    <property type="project" value="TreeGrafter"/>
</dbReference>
<comment type="similarity">
    <text evidence="1">Belongs to the ATP-dependent AMP-binding enzyme family.</text>
</comment>
<dbReference type="SUPFAM" id="SSF56801">
    <property type="entry name" value="Acetyl-CoA synthetase-like"/>
    <property type="match status" value="1"/>
</dbReference>
<evidence type="ECO:0000313" key="3">
    <source>
        <dbReference type="EMBL" id="PZR05683.1"/>
    </source>
</evidence>
<dbReference type="Pfam" id="PF00501">
    <property type="entry name" value="AMP-binding"/>
    <property type="match status" value="1"/>
</dbReference>
<dbReference type="InterPro" id="IPR042099">
    <property type="entry name" value="ANL_N_sf"/>
</dbReference>